<sequence>MKSAIIILSLMGCDDAARNCEYIEVQNRHFTSEADCLRASEDVFESHAGADYPMVMAKCDLKTPATLADRSLINDADANELAHEVAIVDLSEEEEKGWFRVGVREAVTKVAKPVSDAASSVASKSQDTAGWLVDRAWAVVDYVNPF</sequence>
<evidence type="ECO:0000313" key="1">
    <source>
        <dbReference type="EMBL" id="KPB02513.1"/>
    </source>
</evidence>
<dbReference type="OrthoDB" id="7916376at2"/>
<reference evidence="1 2" key="1">
    <citation type="submission" date="2015-01" db="EMBL/GenBank/DDBJ databases">
        <title>Ahrensia donghaiensis sp. nov., a novel dimethylsulphoniopropionate-cleavage bacterium isolated from seawater and emended descriptions of the genus Ahrensia and Ahrensia kielensis.</title>
        <authorList>
            <person name="Liu J."/>
        </authorList>
    </citation>
    <scope>NUCLEOTIDE SEQUENCE [LARGE SCALE GENOMIC DNA]</scope>
    <source>
        <strain evidence="1 2">LZD062</strain>
    </source>
</reference>
<comment type="caution">
    <text evidence="1">The sequence shown here is derived from an EMBL/GenBank/DDBJ whole genome shotgun (WGS) entry which is preliminary data.</text>
</comment>
<gene>
    <name evidence="1" type="ORF">SU32_01805</name>
</gene>
<dbReference type="PATRIC" id="fig|1514904.3.peg.1559"/>
<name>A0A0M9GPC0_9HYPH</name>
<protein>
    <submittedName>
        <fullName evidence="1">Uncharacterized protein</fullName>
    </submittedName>
</protein>
<dbReference type="RefSeq" id="WP_053997621.1">
    <property type="nucleotide sequence ID" value="NZ_JXMU01000002.1"/>
</dbReference>
<dbReference type="EMBL" id="JXMU01000002">
    <property type="protein sequence ID" value="KPB02513.1"/>
    <property type="molecule type" value="Genomic_DNA"/>
</dbReference>
<accession>A0A0M9GPC0</accession>
<evidence type="ECO:0000313" key="2">
    <source>
        <dbReference type="Proteomes" id="UP000038011"/>
    </source>
</evidence>
<keyword evidence="2" id="KW-1185">Reference proteome</keyword>
<dbReference type="AlphaFoldDB" id="A0A0M9GPC0"/>
<proteinExistence type="predicted"/>
<organism evidence="1 2">
    <name type="scientific">Ahrensia marina</name>
    <dbReference type="NCBI Taxonomy" id="1514904"/>
    <lineage>
        <taxon>Bacteria</taxon>
        <taxon>Pseudomonadati</taxon>
        <taxon>Pseudomonadota</taxon>
        <taxon>Alphaproteobacteria</taxon>
        <taxon>Hyphomicrobiales</taxon>
        <taxon>Ahrensiaceae</taxon>
        <taxon>Ahrensia</taxon>
    </lineage>
</organism>
<dbReference type="Proteomes" id="UP000038011">
    <property type="component" value="Unassembled WGS sequence"/>
</dbReference>